<dbReference type="EMBL" id="CAJOBC010002378">
    <property type="protein sequence ID" value="CAF3730241.1"/>
    <property type="molecule type" value="Genomic_DNA"/>
</dbReference>
<organism evidence="3 6">
    <name type="scientific">Didymodactylos carnosus</name>
    <dbReference type="NCBI Taxonomy" id="1234261"/>
    <lineage>
        <taxon>Eukaryota</taxon>
        <taxon>Metazoa</taxon>
        <taxon>Spiralia</taxon>
        <taxon>Gnathifera</taxon>
        <taxon>Rotifera</taxon>
        <taxon>Eurotatoria</taxon>
        <taxon>Bdelloidea</taxon>
        <taxon>Philodinida</taxon>
        <taxon>Philodinidae</taxon>
        <taxon>Didymodactylos</taxon>
    </lineage>
</organism>
<dbReference type="Proteomes" id="UP000677228">
    <property type="component" value="Unassembled WGS sequence"/>
</dbReference>
<dbReference type="EMBL" id="CAJOBA010003447">
    <property type="protein sequence ID" value="CAF3682095.1"/>
    <property type="molecule type" value="Genomic_DNA"/>
</dbReference>
<keyword evidence="6" id="KW-1185">Reference proteome</keyword>
<dbReference type="OrthoDB" id="10015316at2759"/>
<sequence length="578" mass="68417">MIKIKRQLRLSQSIDTETKKLRTKLSDESISYTCLESLSNELFYEIFEYLDAYDIHKSLSNLNIRLQNLIISSSILLRINLCSKSKSLLEYRCRHVIIPNSHRILSLHLTDQSLINNFFNHCTIDSSFHRLESIILNGIKTEKLLATLFYLNSLPRLFSLSISIKDDDYNNLGNIYPLIFSLSSLKYNQLSISPVDKLQMNISHVINKKFSTIEYLVIDYFYKNVKKDLSIKLPHLKYICFEECHISFDEFEVFIKEISSQLQILKIGIPANKSYLDGNRWERLIKKYMPQLEKFDFQFTQNIDDDMNTNSSDSSDGFINRFNSPFWFERKWFRELQVYCDEMVFSIHPYRKEWIDHYEHMNTDTYSKQNSIENNYISNREKSIDHCIIQLTIMDYKFTKRYRLFINKLKSTFKMIQFTHLNIDNNSMSINMLLDILRLLPNIESLKLSSLPILQLKSLSIEDTKIIYRLESVINKITKVKLDQVTEEQQIQILINLCPHIQYLEVGCMSNTDVPLLMKFILMNQMTHIPNLCYLCFIIPKADENMVRILAMTIDFETLINNYTIQRSGDKISVHWKL</sequence>
<evidence type="ECO:0000313" key="5">
    <source>
        <dbReference type="EMBL" id="CAF3730241.1"/>
    </source>
</evidence>
<dbReference type="InterPro" id="IPR001810">
    <property type="entry name" value="F-box_dom"/>
</dbReference>
<dbReference type="Gene3D" id="3.80.10.10">
    <property type="entry name" value="Ribonuclease Inhibitor"/>
    <property type="match status" value="1"/>
</dbReference>
<dbReference type="EMBL" id="CAJNOK010003446">
    <property type="protein sequence ID" value="CAF0901477.1"/>
    <property type="molecule type" value="Genomic_DNA"/>
</dbReference>
<feature type="domain" description="F-box" evidence="1">
    <location>
        <begin position="32"/>
        <end position="79"/>
    </location>
</feature>
<evidence type="ECO:0000313" key="4">
    <source>
        <dbReference type="EMBL" id="CAF3682095.1"/>
    </source>
</evidence>
<dbReference type="SUPFAM" id="SSF52047">
    <property type="entry name" value="RNI-like"/>
    <property type="match status" value="1"/>
</dbReference>
<dbReference type="Proteomes" id="UP000682733">
    <property type="component" value="Unassembled WGS sequence"/>
</dbReference>
<evidence type="ECO:0000313" key="3">
    <source>
        <dbReference type="EMBL" id="CAF0955053.1"/>
    </source>
</evidence>
<reference evidence="3" key="1">
    <citation type="submission" date="2021-02" db="EMBL/GenBank/DDBJ databases">
        <authorList>
            <person name="Nowell W R."/>
        </authorList>
    </citation>
    <scope>NUCLEOTIDE SEQUENCE</scope>
</reference>
<dbReference type="EMBL" id="CAJNOQ010002378">
    <property type="protein sequence ID" value="CAF0955053.1"/>
    <property type="molecule type" value="Genomic_DNA"/>
</dbReference>
<evidence type="ECO:0000313" key="2">
    <source>
        <dbReference type="EMBL" id="CAF0901477.1"/>
    </source>
</evidence>
<proteinExistence type="predicted"/>
<dbReference type="Proteomes" id="UP000663829">
    <property type="component" value="Unassembled WGS sequence"/>
</dbReference>
<name>A0A814DFI0_9BILA</name>
<evidence type="ECO:0000313" key="6">
    <source>
        <dbReference type="Proteomes" id="UP000663829"/>
    </source>
</evidence>
<dbReference type="AlphaFoldDB" id="A0A814DFI0"/>
<comment type="caution">
    <text evidence="3">The sequence shown here is derived from an EMBL/GenBank/DDBJ whole genome shotgun (WGS) entry which is preliminary data.</text>
</comment>
<dbReference type="PROSITE" id="PS50181">
    <property type="entry name" value="FBOX"/>
    <property type="match status" value="1"/>
</dbReference>
<gene>
    <name evidence="3" type="ORF">GPM918_LOCUS11452</name>
    <name evidence="2" type="ORF">OVA965_LOCUS9647</name>
    <name evidence="5" type="ORF">SRO942_LOCUS11453</name>
    <name evidence="4" type="ORF">TMI583_LOCUS9643</name>
</gene>
<evidence type="ECO:0000259" key="1">
    <source>
        <dbReference type="PROSITE" id="PS50181"/>
    </source>
</evidence>
<dbReference type="InterPro" id="IPR032675">
    <property type="entry name" value="LRR_dom_sf"/>
</dbReference>
<dbReference type="Proteomes" id="UP000681722">
    <property type="component" value="Unassembled WGS sequence"/>
</dbReference>
<protein>
    <recommendedName>
        <fullName evidence="1">F-box domain-containing protein</fullName>
    </recommendedName>
</protein>
<accession>A0A814DFI0</accession>